<evidence type="ECO:0000313" key="2">
    <source>
        <dbReference type="EMBL" id="KKK78071.1"/>
    </source>
</evidence>
<dbReference type="SMART" id="SM00903">
    <property type="entry name" value="Flavin_Reduct"/>
    <property type="match status" value="1"/>
</dbReference>
<dbReference type="EMBL" id="LAZR01054660">
    <property type="protein sequence ID" value="KKK78071.1"/>
    <property type="molecule type" value="Genomic_DNA"/>
</dbReference>
<proteinExistence type="predicted"/>
<comment type="caution">
    <text evidence="2">The sequence shown here is derived from an EMBL/GenBank/DDBJ whole genome shotgun (WGS) entry which is preliminary data.</text>
</comment>
<feature type="domain" description="Flavin reductase like" evidence="1">
    <location>
        <begin position="12"/>
        <end position="163"/>
    </location>
</feature>
<organism evidence="2">
    <name type="scientific">marine sediment metagenome</name>
    <dbReference type="NCBI Taxonomy" id="412755"/>
    <lineage>
        <taxon>unclassified sequences</taxon>
        <taxon>metagenomes</taxon>
        <taxon>ecological metagenomes</taxon>
    </lineage>
</organism>
<dbReference type="Gene3D" id="2.30.110.10">
    <property type="entry name" value="Electron Transport, Fmn-binding Protein, Chain A"/>
    <property type="match status" value="1"/>
</dbReference>
<dbReference type="InterPro" id="IPR012349">
    <property type="entry name" value="Split_barrel_FMN-bd"/>
</dbReference>
<gene>
    <name evidence="2" type="ORF">LCGC14_2847230</name>
</gene>
<dbReference type="Pfam" id="PF01613">
    <property type="entry name" value="Flavin_Reduct"/>
    <property type="match status" value="1"/>
</dbReference>
<dbReference type="InterPro" id="IPR053310">
    <property type="entry name" value="Flavoredoxin-like"/>
</dbReference>
<evidence type="ECO:0000259" key="1">
    <source>
        <dbReference type="SMART" id="SM00903"/>
    </source>
</evidence>
<reference evidence="2" key="1">
    <citation type="journal article" date="2015" name="Nature">
        <title>Complex archaea that bridge the gap between prokaryotes and eukaryotes.</title>
        <authorList>
            <person name="Spang A."/>
            <person name="Saw J.H."/>
            <person name="Jorgensen S.L."/>
            <person name="Zaremba-Niedzwiedzka K."/>
            <person name="Martijn J."/>
            <person name="Lind A.E."/>
            <person name="van Eijk R."/>
            <person name="Schleper C."/>
            <person name="Guy L."/>
            <person name="Ettema T.J."/>
        </authorList>
    </citation>
    <scope>NUCLEOTIDE SEQUENCE</scope>
</reference>
<protein>
    <recommendedName>
        <fullName evidence="1">Flavin reductase like domain-containing protein</fullName>
    </recommendedName>
</protein>
<dbReference type="SUPFAM" id="SSF50475">
    <property type="entry name" value="FMN-binding split barrel"/>
    <property type="match status" value="1"/>
</dbReference>
<dbReference type="PANTHER" id="PTHR43241:SF1">
    <property type="entry name" value="FLAVIN REDUCTASE LIKE DOMAIN-CONTAINING PROTEIN"/>
    <property type="match status" value="1"/>
</dbReference>
<accession>A0A0F9B0H3</accession>
<dbReference type="PANTHER" id="PTHR43241">
    <property type="entry name" value="FLAVIN REDUCTASE DOMAIN PROTEIN"/>
    <property type="match status" value="1"/>
</dbReference>
<dbReference type="GO" id="GO:0010181">
    <property type="term" value="F:FMN binding"/>
    <property type="evidence" value="ECO:0007669"/>
    <property type="project" value="InterPro"/>
</dbReference>
<dbReference type="InterPro" id="IPR002563">
    <property type="entry name" value="Flavin_Rdtase-like_dom"/>
</dbReference>
<name>A0A0F9B0H3_9ZZZZ</name>
<sequence length="169" mass="18934">MQKQTEYEQAIKTKYPEQVVITVARDKAGRANPITLGWTMIVSGQPAMMAIAVAKRHYSIETIRHSRCFTIAFPSSDMADAALFFGSKSGRDIDKFAEFDAQHGQVHCKTESAKAIDSMLLSDAVANFECTLESETVAGDHIIFVGKVVCSHINIERHLEFYYFYSKID</sequence>
<dbReference type="AlphaFoldDB" id="A0A0F9B0H3"/>